<protein>
    <submittedName>
        <fullName evidence="1">Uncharacterized protein</fullName>
    </submittedName>
</protein>
<gene>
    <name evidence="1" type="ORF">H5R92_04595</name>
    <name evidence="2" type="ORF">LTY36_08735</name>
</gene>
<comment type="caution">
    <text evidence="1">The sequence shown here is derived from an EMBL/GenBank/DDBJ whole genome shotgun (WGS) entry which is preliminary data.</text>
</comment>
<evidence type="ECO:0000313" key="2">
    <source>
        <dbReference type="EMBL" id="MCD7131264.1"/>
    </source>
</evidence>
<dbReference type="Proteomes" id="UP001199710">
    <property type="component" value="Unassembled WGS sequence"/>
</dbReference>
<dbReference type="EMBL" id="JACIVE010000052">
    <property type="protein sequence ID" value="MBB1095462.1"/>
    <property type="molecule type" value="Genomic_DNA"/>
</dbReference>
<dbReference type="RefSeq" id="WP_182578377.1">
    <property type="nucleotide sequence ID" value="NZ_JACIVE010000052.1"/>
</dbReference>
<dbReference type="EMBL" id="JAJPDE010000076">
    <property type="protein sequence ID" value="MCD7131264.1"/>
    <property type="molecule type" value="Genomic_DNA"/>
</dbReference>
<dbReference type="AlphaFoldDB" id="A0A7W3YLP0"/>
<evidence type="ECO:0000313" key="3">
    <source>
        <dbReference type="Proteomes" id="UP000534578"/>
    </source>
</evidence>
<reference evidence="1 3" key="1">
    <citation type="submission" date="2020-07" db="EMBL/GenBank/DDBJ databases">
        <title>Description of Limosilactobacillus balticus sp. nov., Limosilactobacillus agrestis sp. nov., Limosilactobacillus albertensis sp. nov., Limosilactobacillus rudii sp. nov., Limosilactobacillus fastidiosus sp. nov., five novel Limosilactobacillus species isolated from the vertebrate gastrointestinal tract, and proposal of 6 subspecies of Limosilactobacillus reuteri adapted to the gastrointestinal tract of specific vertebrate hosts.</title>
        <authorList>
            <person name="Li F."/>
            <person name="Cheng C."/>
            <person name="Zheng J."/>
            <person name="Quevedo R.M."/>
            <person name="Li J."/>
            <person name="Roos S."/>
            <person name="Gaenzle M.G."/>
            <person name="Walter J."/>
        </authorList>
    </citation>
    <scope>NUCLEOTIDE SEQUENCE [LARGE SCALE GENOMIC DNA]</scope>
    <source>
        <strain evidence="1 3">BG-MG3-A</strain>
    </source>
</reference>
<sequence>MYRNTLIYSDEAFVDRIRETVENYEKEIFIGLKTFDLDDKTLLLLTEKAKENGIMNKLCIILFGRSNSFADAGKQYNLLIRTNIEEFSKENLELLMSVINTNNQIHQSFSVDKYFIKKIYLRNFPDRTEEDVSERFNKSY</sequence>
<keyword evidence="4" id="KW-1185">Reference proteome</keyword>
<dbReference type="Proteomes" id="UP000534578">
    <property type="component" value="Unassembled WGS sequence"/>
</dbReference>
<evidence type="ECO:0000313" key="4">
    <source>
        <dbReference type="Proteomes" id="UP001199710"/>
    </source>
</evidence>
<evidence type="ECO:0000313" key="1">
    <source>
        <dbReference type="EMBL" id="MBB1095462.1"/>
    </source>
</evidence>
<accession>A0A7W3YLP0</accession>
<organism evidence="1 3">
    <name type="scientific">Limosilactobacillus agrestis</name>
    <dbReference type="NCBI Taxonomy" id="2759748"/>
    <lineage>
        <taxon>Bacteria</taxon>
        <taxon>Bacillati</taxon>
        <taxon>Bacillota</taxon>
        <taxon>Bacilli</taxon>
        <taxon>Lactobacillales</taxon>
        <taxon>Lactobacillaceae</taxon>
        <taxon>Limosilactobacillus</taxon>
    </lineage>
</organism>
<name>A0A7W3YLP0_9LACO</name>
<reference evidence="2 4" key="2">
    <citation type="submission" date="2021-12" db="EMBL/GenBank/DDBJ databases">
        <title>A phylogenomic analysis of Limosilactobacillus reuteri reveals ancient and stable evolutionary relationships with rodents and birds and zoonotic transmission to humans.</title>
        <authorList>
            <person name="Li F."/>
            <person name="Li X."/>
            <person name="Cheng C."/>
            <person name="Tollenaar S."/>
            <person name="Zhang J.S."/>
            <person name="Simpson D."/>
            <person name="Tasseva G."/>
            <person name="Perez-Munoz M.E."/>
            <person name="Frese S."/>
            <person name="Gaenzle M.G."/>
            <person name="Walter J."/>
            <person name="Zheng J."/>
        </authorList>
    </citation>
    <scope>NUCLEOTIDE SEQUENCE [LARGE SCALE GENOMIC DNA]</scope>
    <source>
        <strain evidence="2 4">BG-MG3-B</strain>
    </source>
</reference>
<proteinExistence type="predicted"/>